<dbReference type="InterPro" id="IPR024336">
    <property type="entry name" value="tRNA_splic_suSen54_N"/>
</dbReference>
<evidence type="ECO:0000256" key="2">
    <source>
        <dbReference type="ARBA" id="ARBA00022694"/>
    </source>
</evidence>
<dbReference type="HOGENOM" id="CLU_1442799_0_0_1"/>
<dbReference type="Proteomes" id="UP000015104">
    <property type="component" value="Unassembled WGS sequence"/>
</dbReference>
<dbReference type="AlphaFoldDB" id="T1JPT7"/>
<dbReference type="EMBL" id="CAEY01000430">
    <property type="status" value="NOT_ANNOTATED_CDS"/>
    <property type="molecule type" value="Genomic_DNA"/>
</dbReference>
<dbReference type="InterPro" id="IPR024337">
    <property type="entry name" value="tRNA_splic_suSen54"/>
</dbReference>
<organism evidence="4 5">
    <name type="scientific">Tetranychus urticae</name>
    <name type="common">Two-spotted spider mite</name>
    <dbReference type="NCBI Taxonomy" id="32264"/>
    <lineage>
        <taxon>Eukaryota</taxon>
        <taxon>Metazoa</taxon>
        <taxon>Ecdysozoa</taxon>
        <taxon>Arthropoda</taxon>
        <taxon>Chelicerata</taxon>
        <taxon>Arachnida</taxon>
        <taxon>Acari</taxon>
        <taxon>Acariformes</taxon>
        <taxon>Trombidiformes</taxon>
        <taxon>Prostigmata</taxon>
        <taxon>Eleutherengona</taxon>
        <taxon>Raphignathae</taxon>
        <taxon>Tetranychoidea</taxon>
        <taxon>Tetranychidae</taxon>
        <taxon>Tetranychus</taxon>
    </lineage>
</organism>
<proteinExistence type="inferred from homology"/>
<dbReference type="PANTHER" id="PTHR21027">
    <property type="entry name" value="TRNA-SPLICING ENDONUCLEASE SUBUNIT SEN54"/>
    <property type="match status" value="1"/>
</dbReference>
<evidence type="ECO:0000259" key="3">
    <source>
        <dbReference type="Pfam" id="PF12928"/>
    </source>
</evidence>
<evidence type="ECO:0000256" key="1">
    <source>
        <dbReference type="ARBA" id="ARBA00005736"/>
    </source>
</evidence>
<evidence type="ECO:0000313" key="4">
    <source>
        <dbReference type="EnsemblMetazoa" id="tetur01g00760.1"/>
    </source>
</evidence>
<gene>
    <name evidence="4" type="primary">107365474</name>
</gene>
<sequence>MDTSVLLSGEQLLLLKLNYKTKKKMRPRQNSFSTKIVNLPNNSAEMDSLANRVQTELNNKFAILKEPRVRSASEMGLAVWCPQTKSAVVICDKKRQPWMGYTENNQLRYTPEETLFLMETESIIVNYMELPLSLQTAYQLILTDEYLFKCYKVYAYLTRLGYKLKPFPQSDQARSLAPNISSTTFITNKTVEPIIKSNCALRLVMMPLRRDMFLRGTSFDRCANWAEYKRSTTPREPGVIFAEEATVLELNEEIRNERNIFDQLPNKSLIDYSKNLQPLIDQTKVTDINRLHQIFKEAGPQEKCLNSRLPSSSDVALKYQVYTSSRKNFSSNDLDYCLTISDETDCPPTVNDLIHLDEKCGKSQLIFAITSQQDFNFYTLQPFECWDEMPALWDSNRV</sequence>
<reference evidence="5" key="1">
    <citation type="submission" date="2011-08" db="EMBL/GenBank/DDBJ databases">
        <authorList>
            <person name="Rombauts S."/>
        </authorList>
    </citation>
    <scope>NUCLEOTIDE SEQUENCE</scope>
    <source>
        <strain evidence="5">London</strain>
    </source>
</reference>
<reference evidence="4" key="2">
    <citation type="submission" date="2015-06" db="UniProtKB">
        <authorList>
            <consortium name="EnsemblMetazoa"/>
        </authorList>
    </citation>
    <scope>IDENTIFICATION</scope>
</reference>
<dbReference type="PANTHER" id="PTHR21027:SF1">
    <property type="entry name" value="TRNA-SPLICING ENDONUCLEASE SUBUNIT SEN54"/>
    <property type="match status" value="1"/>
</dbReference>
<keyword evidence="2" id="KW-0819">tRNA processing</keyword>
<dbReference type="OrthoDB" id="6430781at2759"/>
<accession>T1JPT7</accession>
<protein>
    <recommendedName>
        <fullName evidence="3">tRNA-splicing endonuclease subunit Sen54 N-terminal domain-containing protein</fullName>
    </recommendedName>
</protein>
<feature type="domain" description="tRNA-splicing endonuclease subunit Sen54 N-terminal" evidence="3">
    <location>
        <begin position="61"/>
        <end position="126"/>
    </location>
</feature>
<dbReference type="GO" id="GO:0000379">
    <property type="term" value="P:tRNA-type intron splice site recognition and cleavage"/>
    <property type="evidence" value="ECO:0007669"/>
    <property type="project" value="TreeGrafter"/>
</dbReference>
<dbReference type="STRING" id="32264.T1JPT7"/>
<dbReference type="KEGG" id="tut:107365474"/>
<evidence type="ECO:0000313" key="5">
    <source>
        <dbReference type="Proteomes" id="UP000015104"/>
    </source>
</evidence>
<dbReference type="Pfam" id="PF12928">
    <property type="entry name" value="tRNA_int_end_N2"/>
    <property type="match status" value="1"/>
</dbReference>
<comment type="similarity">
    <text evidence="1">Belongs to the SEN54 family.</text>
</comment>
<keyword evidence="5" id="KW-1185">Reference proteome</keyword>
<dbReference type="EnsemblMetazoa" id="tetur01g00760.1">
    <property type="protein sequence ID" value="tetur01g00760.1"/>
    <property type="gene ID" value="tetur01g00760"/>
</dbReference>
<dbReference type="GO" id="GO:0000214">
    <property type="term" value="C:tRNA-intron endonuclease complex"/>
    <property type="evidence" value="ECO:0007669"/>
    <property type="project" value="TreeGrafter"/>
</dbReference>
<name>T1JPT7_TETUR</name>
<dbReference type="OMA" id="CANWAEY"/>